<keyword evidence="3" id="KW-1185">Reference proteome</keyword>
<feature type="coiled-coil region" evidence="1">
    <location>
        <begin position="281"/>
        <end position="346"/>
    </location>
</feature>
<dbReference type="RefSeq" id="WP_229726296.1">
    <property type="nucleotide sequence ID" value="NZ_BMDI01000001.1"/>
</dbReference>
<dbReference type="EMBL" id="BMDI01000001">
    <property type="protein sequence ID" value="GGI19154.1"/>
    <property type="molecule type" value="Genomic_DNA"/>
</dbReference>
<evidence type="ECO:0000313" key="2">
    <source>
        <dbReference type="EMBL" id="GGI19154.1"/>
    </source>
</evidence>
<accession>A0A8J3AY68</accession>
<name>A0A8J3AY68_9BURK</name>
<proteinExistence type="predicted"/>
<dbReference type="Proteomes" id="UP000642180">
    <property type="component" value="Unassembled WGS sequence"/>
</dbReference>
<evidence type="ECO:0000313" key="3">
    <source>
        <dbReference type="Proteomes" id="UP000642180"/>
    </source>
</evidence>
<comment type="caution">
    <text evidence="2">The sequence shown here is derived from an EMBL/GenBank/DDBJ whole genome shotgun (WGS) entry which is preliminary data.</text>
</comment>
<gene>
    <name evidence="2" type="ORF">GCM10008066_17660</name>
</gene>
<dbReference type="AlphaFoldDB" id="A0A8J3AY68"/>
<keyword evidence="1" id="KW-0175">Coiled coil</keyword>
<reference evidence="3" key="1">
    <citation type="journal article" date="2019" name="Int. J. Syst. Evol. Microbiol.">
        <title>The Global Catalogue of Microorganisms (GCM) 10K type strain sequencing project: providing services to taxonomists for standard genome sequencing and annotation.</title>
        <authorList>
            <consortium name="The Broad Institute Genomics Platform"/>
            <consortium name="The Broad Institute Genome Sequencing Center for Infectious Disease"/>
            <person name="Wu L."/>
            <person name="Ma J."/>
        </authorList>
    </citation>
    <scope>NUCLEOTIDE SEQUENCE [LARGE SCALE GENOMIC DNA]</scope>
    <source>
        <strain evidence="3">CCM 2767</strain>
    </source>
</reference>
<evidence type="ECO:0000256" key="1">
    <source>
        <dbReference type="SAM" id="Coils"/>
    </source>
</evidence>
<sequence>MLKVAKRFDVSSSYMARVCTNLNVPRPARGYWAKLAVGKVMPKRPLPEASPIHDQVWRKDGIGTRVPLSRLPKAPVPRLRHIPPIHDKKKTHELIVGAKEHFESGRLSYQADYLKPAKRLLVDLAVTKPGLDKALSFANELFLELERRSHRVVIASVEERFHREQVDEREDQAGLKSFNNLWTPGRSTVVYVDSVAIGLTVIEMSEEVDVRYVKGEYIRESEYVFPKGRRNWSEHTWTTKKHFSSGRLCLQVYSPYWLAKWNRAWRETKNNDLVGRIPSIVKELEKAATEIAKLVDEGQRKEELERQRRELEWAEYERRESERKYVQALKDSKEELLKIINKWTEEKHTENFLNEVQLRCEELGVEERKPLLEKLELARKSLQGSSALKMLAKWRAPLERK</sequence>
<protein>
    <submittedName>
        <fullName evidence="2">Uncharacterized protein</fullName>
    </submittedName>
</protein>
<organism evidence="2 3">
    <name type="scientific">Oxalicibacterium faecigallinarum</name>
    <dbReference type="NCBI Taxonomy" id="573741"/>
    <lineage>
        <taxon>Bacteria</taxon>
        <taxon>Pseudomonadati</taxon>
        <taxon>Pseudomonadota</taxon>
        <taxon>Betaproteobacteria</taxon>
        <taxon>Burkholderiales</taxon>
        <taxon>Oxalobacteraceae</taxon>
        <taxon>Oxalicibacterium</taxon>
    </lineage>
</organism>